<organism evidence="1">
    <name type="scientific">Escherichia coli</name>
    <dbReference type="NCBI Taxonomy" id="562"/>
    <lineage>
        <taxon>Bacteria</taxon>
        <taxon>Pseudomonadati</taxon>
        <taxon>Pseudomonadota</taxon>
        <taxon>Gammaproteobacteria</taxon>
        <taxon>Enterobacterales</taxon>
        <taxon>Enterobacteriaceae</taxon>
        <taxon>Escherichia</taxon>
    </lineage>
</organism>
<dbReference type="AlphaFoldDB" id="Q6YGS6"/>
<reference evidence="1" key="1">
    <citation type="journal article" date="2003" name="Infect. Immun.">
        <title>A novel pathogenicity island integrated adjacent to the thrW tRNA gene of avian pathogenic Escherichia coli encodes a vacuolating autotransporter toxin.</title>
        <authorList>
            <person name="Parreira V.R."/>
            <person name="Gyles C.L."/>
        </authorList>
    </citation>
    <scope>NUCLEOTIDE SEQUENCE</scope>
    <source>
        <strain evidence="1">Ec222</strain>
    </source>
</reference>
<evidence type="ECO:0000313" key="1">
    <source>
        <dbReference type="EMBL" id="AAO21909.1"/>
    </source>
</evidence>
<dbReference type="EMBL" id="AY151282">
    <property type="protein sequence ID" value="AAO21909.1"/>
    <property type="molecule type" value="Genomic_DNA"/>
</dbReference>
<accession>Q6YGS6</accession>
<proteinExistence type="predicted"/>
<protein>
    <submittedName>
        <fullName evidence="1">Iso-IS1 insB</fullName>
    </submittedName>
</protein>
<name>Q6YGS6_ECOLX</name>
<sequence>MLPLSVNLMSCGASLATRRNNTGSGMRRTLKLAVWWLTLSGHGMMRPVGNVSPVDSFCIGMVAR</sequence>